<reference evidence="1 2" key="1">
    <citation type="submission" date="2021-07" db="EMBL/GenBank/DDBJ databases">
        <title>Thermus aquaticus gen. n. and sp. n., a nonsporulating extreme thermophile.</title>
        <authorList>
            <person name="Hu C.-J."/>
            <person name="Li W.-J."/>
            <person name="Xian W.-D."/>
        </authorList>
    </citation>
    <scope>NUCLEOTIDE SEQUENCE [LARGE SCALE GENOMIC DNA]</scope>
    <source>
        <strain evidence="1 2">SYSU G05001</strain>
    </source>
</reference>
<proteinExistence type="predicted"/>
<name>A0ABS6ZYM7_9DEIN</name>
<dbReference type="Proteomes" id="UP000724268">
    <property type="component" value="Unassembled WGS sequence"/>
</dbReference>
<protein>
    <submittedName>
        <fullName evidence="1">Uncharacterized protein</fullName>
    </submittedName>
</protein>
<dbReference type="EMBL" id="JAHXRS010000014">
    <property type="protein sequence ID" value="MBW6395154.1"/>
    <property type="molecule type" value="Genomic_DNA"/>
</dbReference>
<evidence type="ECO:0000313" key="2">
    <source>
        <dbReference type="Proteomes" id="UP000724268"/>
    </source>
</evidence>
<evidence type="ECO:0000313" key="1">
    <source>
        <dbReference type="EMBL" id="MBW6395154.1"/>
    </source>
</evidence>
<sequence>MRVLLAKQNLRFTGRVADRGYVFEIGKVRVEGSMQELMHKDEVMALLSL</sequence>
<gene>
    <name evidence="1" type="ORF">KZX47_08345</name>
</gene>
<dbReference type="RefSeq" id="WP_167481861.1">
    <property type="nucleotide sequence ID" value="NZ_JAHXRS010000014.1"/>
</dbReference>
<organism evidence="1 2">
    <name type="scientific">Thermus brevis</name>
    <dbReference type="NCBI Taxonomy" id="2862456"/>
    <lineage>
        <taxon>Bacteria</taxon>
        <taxon>Thermotogati</taxon>
        <taxon>Deinococcota</taxon>
        <taxon>Deinococci</taxon>
        <taxon>Thermales</taxon>
        <taxon>Thermaceae</taxon>
        <taxon>Thermus</taxon>
    </lineage>
</organism>
<accession>A0ABS6ZYM7</accession>
<keyword evidence="2" id="KW-1185">Reference proteome</keyword>
<comment type="caution">
    <text evidence="1">The sequence shown here is derived from an EMBL/GenBank/DDBJ whole genome shotgun (WGS) entry which is preliminary data.</text>
</comment>